<dbReference type="SMART" id="SM00530">
    <property type="entry name" value="HTH_XRE"/>
    <property type="match status" value="1"/>
</dbReference>
<dbReference type="Gene3D" id="1.10.260.40">
    <property type="entry name" value="lambda repressor-like DNA-binding domains"/>
    <property type="match status" value="1"/>
</dbReference>
<dbReference type="RefSeq" id="WP_122232607.1">
    <property type="nucleotide sequence ID" value="NZ_JAGSOW010000001.1"/>
</dbReference>
<sequence>MHVSVDIGSRLGEERRKRGLTQDQVAEALGVSKRTQANYEAGSSDAPAAYLYRSAENLGFDVHYIILGVQSPKSKESLTSDEDALIEQYRTISDDDRAAVKRIVRAMAIDAARES</sequence>
<evidence type="ECO:0000313" key="2">
    <source>
        <dbReference type="EMBL" id="MDC3734709.1"/>
    </source>
</evidence>
<dbReference type="GO" id="GO:0003677">
    <property type="term" value="F:DNA binding"/>
    <property type="evidence" value="ECO:0007669"/>
    <property type="project" value="InterPro"/>
</dbReference>
<reference evidence="2" key="1">
    <citation type="submission" date="2021-04" db="EMBL/GenBank/DDBJ databases">
        <title>Genome Sequence and Comparative Genome Analysis of Pseudomonas syringae pv. syringae strains EC33 and LMG5496 isolated from Citrus plants from Tunisia and Greece.</title>
        <authorList>
            <person name="Abdellatif E."/>
            <person name="Baeyen S."/>
        </authorList>
    </citation>
    <scope>NUCLEOTIDE SEQUENCE</scope>
    <source>
        <strain evidence="2">LMG 5496</strain>
    </source>
</reference>
<dbReference type="SUPFAM" id="SSF47413">
    <property type="entry name" value="lambda repressor-like DNA-binding domains"/>
    <property type="match status" value="1"/>
</dbReference>
<evidence type="ECO:0000259" key="1">
    <source>
        <dbReference type="PROSITE" id="PS50943"/>
    </source>
</evidence>
<feature type="domain" description="HTH cro/C1-type" evidence="1">
    <location>
        <begin position="13"/>
        <end position="65"/>
    </location>
</feature>
<evidence type="ECO:0000313" key="3">
    <source>
        <dbReference type="Proteomes" id="UP001220207"/>
    </source>
</evidence>
<accession>A0AB35JLA0</accession>
<name>A0AB35JLA0_PSESY</name>
<dbReference type="Pfam" id="PF12844">
    <property type="entry name" value="HTH_19"/>
    <property type="match status" value="1"/>
</dbReference>
<dbReference type="Proteomes" id="UP001220207">
    <property type="component" value="Unassembled WGS sequence"/>
</dbReference>
<dbReference type="PROSITE" id="PS50943">
    <property type="entry name" value="HTH_CROC1"/>
    <property type="match status" value="1"/>
</dbReference>
<dbReference type="InterPro" id="IPR010982">
    <property type="entry name" value="Lambda_DNA-bd_dom_sf"/>
</dbReference>
<gene>
    <name evidence="2" type="ORF">KDL27_02780</name>
</gene>
<proteinExistence type="predicted"/>
<dbReference type="EMBL" id="JAGSOW010000001">
    <property type="protein sequence ID" value="MDC3734709.1"/>
    <property type="molecule type" value="Genomic_DNA"/>
</dbReference>
<dbReference type="InterPro" id="IPR001387">
    <property type="entry name" value="Cro/C1-type_HTH"/>
</dbReference>
<dbReference type="AlphaFoldDB" id="A0AB35JLA0"/>
<comment type="caution">
    <text evidence="2">The sequence shown here is derived from an EMBL/GenBank/DDBJ whole genome shotgun (WGS) entry which is preliminary data.</text>
</comment>
<dbReference type="CDD" id="cd00093">
    <property type="entry name" value="HTH_XRE"/>
    <property type="match status" value="1"/>
</dbReference>
<protein>
    <submittedName>
        <fullName evidence="2">Helix-turn-helix transcriptional regulator</fullName>
    </submittedName>
</protein>
<organism evidence="2 3">
    <name type="scientific">Pseudomonas syringae pv. syringae</name>
    <dbReference type="NCBI Taxonomy" id="321"/>
    <lineage>
        <taxon>Bacteria</taxon>
        <taxon>Pseudomonadati</taxon>
        <taxon>Pseudomonadota</taxon>
        <taxon>Gammaproteobacteria</taxon>
        <taxon>Pseudomonadales</taxon>
        <taxon>Pseudomonadaceae</taxon>
        <taxon>Pseudomonas</taxon>
        <taxon>Pseudomonas syringae</taxon>
    </lineage>
</organism>